<dbReference type="PANTHER" id="PTHR46060">
    <property type="entry name" value="MARINER MOS1 TRANSPOSASE-LIKE PROTEIN"/>
    <property type="match status" value="1"/>
</dbReference>
<organism evidence="2 3">
    <name type="scientific">Cordylochernes scorpioides</name>
    <dbReference type="NCBI Taxonomy" id="51811"/>
    <lineage>
        <taxon>Eukaryota</taxon>
        <taxon>Metazoa</taxon>
        <taxon>Ecdysozoa</taxon>
        <taxon>Arthropoda</taxon>
        <taxon>Chelicerata</taxon>
        <taxon>Arachnida</taxon>
        <taxon>Pseudoscorpiones</taxon>
        <taxon>Cheliferoidea</taxon>
        <taxon>Chernetidae</taxon>
        <taxon>Cordylochernes</taxon>
    </lineage>
</organism>
<gene>
    <name evidence="2" type="ORF">LAZ67_3003126</name>
</gene>
<sequence>MNISPPHLDGFHDLKIGESVKDEKRVGRPILHRNPEKGGLRDIEEETGISKSLVGSIIKEDLQLKKTPSKFVPKMLTIQQKENRVEVAKKCLKWWNITLIGRKKTKKSRLCKSKNKVLLVTFFDIKGIVYYEYLEEGQTINKKSYLNIMRRVRESIRLKRSEMWSSKNDNAPPHTATSSSPRARPDQELKAALNLDRSLPFGEFMFGNAVSECKQLNRIRTSSKYNSPTAFFHRGPHHRLEEDSIAVGKNTWLIFFM</sequence>
<dbReference type="Pfam" id="PF01359">
    <property type="entry name" value="Transposase_1"/>
    <property type="match status" value="1"/>
</dbReference>
<evidence type="ECO:0000313" key="2">
    <source>
        <dbReference type="EMBL" id="UYV65096.1"/>
    </source>
</evidence>
<dbReference type="InterPro" id="IPR036397">
    <property type="entry name" value="RNaseH_sf"/>
</dbReference>
<evidence type="ECO:0008006" key="4">
    <source>
        <dbReference type="Google" id="ProtNLM"/>
    </source>
</evidence>
<dbReference type="InterPro" id="IPR052709">
    <property type="entry name" value="Transposase-MT_Hybrid"/>
</dbReference>
<keyword evidence="3" id="KW-1185">Reference proteome</keyword>
<dbReference type="EMBL" id="CP092865">
    <property type="protein sequence ID" value="UYV65096.1"/>
    <property type="molecule type" value="Genomic_DNA"/>
</dbReference>
<reference evidence="2 3" key="1">
    <citation type="submission" date="2022-01" db="EMBL/GenBank/DDBJ databases">
        <title>A chromosomal length assembly of Cordylochernes scorpioides.</title>
        <authorList>
            <person name="Zeh D."/>
            <person name="Zeh J."/>
        </authorList>
    </citation>
    <scope>NUCLEOTIDE SEQUENCE [LARGE SCALE GENOMIC DNA]</scope>
    <source>
        <strain evidence="2">IN4F17</strain>
        <tissue evidence="2">Whole Body</tissue>
    </source>
</reference>
<feature type="compositionally biased region" description="Polar residues" evidence="1">
    <location>
        <begin position="163"/>
        <end position="181"/>
    </location>
</feature>
<feature type="region of interest" description="Disordered" evidence="1">
    <location>
        <begin position="163"/>
        <end position="185"/>
    </location>
</feature>
<dbReference type="Proteomes" id="UP001235939">
    <property type="component" value="Chromosome 03"/>
</dbReference>
<accession>A0ABY6K8A8</accession>
<proteinExistence type="predicted"/>
<name>A0ABY6K8A8_9ARAC</name>
<evidence type="ECO:0000313" key="3">
    <source>
        <dbReference type="Proteomes" id="UP001235939"/>
    </source>
</evidence>
<dbReference type="PANTHER" id="PTHR46060:SF1">
    <property type="entry name" value="MARINER MOS1 TRANSPOSASE-LIKE PROTEIN"/>
    <property type="match status" value="1"/>
</dbReference>
<dbReference type="InterPro" id="IPR001888">
    <property type="entry name" value="Transposase_1"/>
</dbReference>
<dbReference type="Gene3D" id="3.30.420.10">
    <property type="entry name" value="Ribonuclease H-like superfamily/Ribonuclease H"/>
    <property type="match status" value="1"/>
</dbReference>
<evidence type="ECO:0000256" key="1">
    <source>
        <dbReference type="SAM" id="MobiDB-lite"/>
    </source>
</evidence>
<protein>
    <recommendedName>
        <fullName evidence="4">Transposase</fullName>
    </recommendedName>
</protein>